<dbReference type="InterPro" id="IPR011047">
    <property type="entry name" value="Quinoprotein_ADH-like_sf"/>
</dbReference>
<evidence type="ECO:0000313" key="4">
    <source>
        <dbReference type="EMBL" id="ABN96604.1"/>
    </source>
</evidence>
<dbReference type="EMBL" id="CP000580">
    <property type="protein sequence ID" value="ABN96604.1"/>
    <property type="molecule type" value="Genomic_DNA"/>
</dbReference>
<dbReference type="Pfam" id="PF13360">
    <property type="entry name" value="PQQ_2"/>
    <property type="match status" value="1"/>
</dbReference>
<dbReference type="PANTHER" id="PTHR34512">
    <property type="entry name" value="CELL SURFACE PROTEIN"/>
    <property type="match status" value="1"/>
</dbReference>
<accession>A0A5Q5CBT2</accession>
<dbReference type="PANTHER" id="PTHR34512:SF30">
    <property type="entry name" value="OUTER MEMBRANE PROTEIN ASSEMBLY FACTOR BAMB"/>
    <property type="match status" value="1"/>
</dbReference>
<proteinExistence type="predicted"/>
<feature type="region of interest" description="Disordered" evidence="1">
    <location>
        <begin position="1"/>
        <end position="62"/>
    </location>
</feature>
<dbReference type="KEGG" id="mjl:Mjls_0794"/>
<feature type="domain" description="Pyrrolo-quinoline quinone repeat" evidence="3">
    <location>
        <begin position="387"/>
        <end position="486"/>
    </location>
</feature>
<feature type="transmembrane region" description="Helical" evidence="2">
    <location>
        <begin position="65"/>
        <end position="87"/>
    </location>
</feature>
<dbReference type="SMART" id="SM00564">
    <property type="entry name" value="PQQ"/>
    <property type="match status" value="3"/>
</dbReference>
<sequence length="818" mass="86671">MGFNPPPGWPVPRGWDPPADWTPDPAWPPAPAGWQFWADGPAPALPPRTVEPQRQSKPTRRRSKAVAVATVCVVAAVALLGAGYFLLKGRSHDDAGRAVAGQLRNTFPDPPSTGWRVNAATIFEGAAFIRPDATSYQYQRPGFIDVGDTLITSAVLPQTDRGATLVAIDAESGAVKWTADAGFHPVCATATVDGLLPCLGQESHFGPPGSGAPPYVHFLRISDGAVAHRIAVSEETRSVEVHDSAVYTTSYDYAANVRSMTRGTPDALDATWRRSYPVGDGSQSCPGSGDTTYDGVDHDVVYSGNDGGMVVADAADGRRLLPGEVTELKVFPGQGFTVRRCHGGDPDTVDTVIVDTQGDILREVSGAVADPWLVDAEAHVPYIAGRTAYDFATGRELWTASGGVSELHTIVGDTVLGGGRADGPLTAFDLATGRQLWTSRVEVGDFELSDGRRVMAVTADGLVAIDLATGEEAWSMTGTGGRMFVGRAGAGFAYAATDVITFYPPTGGPAGSPGRAGAAEAADTSGSMVTRCGRTPELRPVEYRAENGALVVVMEVKARCPGGDVVSTNRLRVTIRDERGLICSATFDFSQDPLVLGPEDSGSALVELTFDSGTYSRHPNTLGDNVGRPSNGEAVTEAGASGNEVVECDDEGTTGRVESAPGPTANGPQRSVSSDPQGGQVFCGSDADTMAALRAQVDADRPYVQSSLADRWVAQLSSKQPGLVAPDVDGRMVTWTPCEILQQHLRMRGQYPEVRLVWSDEWRTFDLRGWWVTIAGVTFPDAHAANGWCDARAIPVDECYAKVISNSRDSRGTTDYRR</sequence>
<dbReference type="Gene3D" id="2.130.10.10">
    <property type="entry name" value="YVTN repeat-like/Quinoprotein amine dehydrogenase"/>
    <property type="match status" value="2"/>
</dbReference>
<protein>
    <submittedName>
        <fullName evidence="4">Pyrrolo-quinoline quinone</fullName>
    </submittedName>
</protein>
<dbReference type="InterPro" id="IPR015943">
    <property type="entry name" value="WD40/YVTN_repeat-like_dom_sf"/>
</dbReference>
<keyword evidence="2" id="KW-1133">Transmembrane helix</keyword>
<organism evidence="4">
    <name type="scientific">Mycobacterium sp. (strain JLS)</name>
    <dbReference type="NCBI Taxonomy" id="164757"/>
    <lineage>
        <taxon>Bacteria</taxon>
        <taxon>Bacillati</taxon>
        <taxon>Actinomycetota</taxon>
        <taxon>Actinomycetes</taxon>
        <taxon>Mycobacteriales</taxon>
        <taxon>Mycobacteriaceae</taxon>
        <taxon>Mycobacterium</taxon>
    </lineage>
</organism>
<keyword evidence="2" id="KW-0812">Transmembrane</keyword>
<feature type="compositionally biased region" description="Polar residues" evidence="1">
    <location>
        <begin position="666"/>
        <end position="677"/>
    </location>
</feature>
<dbReference type="InterPro" id="IPR002372">
    <property type="entry name" value="PQQ_rpt_dom"/>
</dbReference>
<name>A0A5Q5CBT2_MYCSJ</name>
<evidence type="ECO:0000256" key="2">
    <source>
        <dbReference type="SAM" id="Phobius"/>
    </source>
</evidence>
<dbReference type="AlphaFoldDB" id="A0A5Q5CBT2"/>
<keyword evidence="2" id="KW-0472">Membrane</keyword>
<evidence type="ECO:0000259" key="3">
    <source>
        <dbReference type="Pfam" id="PF13360"/>
    </source>
</evidence>
<dbReference type="SUPFAM" id="SSF50998">
    <property type="entry name" value="Quinoprotein alcohol dehydrogenase-like"/>
    <property type="match status" value="1"/>
</dbReference>
<feature type="region of interest" description="Disordered" evidence="1">
    <location>
        <begin position="616"/>
        <end position="681"/>
    </location>
</feature>
<evidence type="ECO:0000256" key="1">
    <source>
        <dbReference type="SAM" id="MobiDB-lite"/>
    </source>
</evidence>
<feature type="compositionally biased region" description="Pro residues" evidence="1">
    <location>
        <begin position="1"/>
        <end position="10"/>
    </location>
</feature>
<dbReference type="InterPro" id="IPR018391">
    <property type="entry name" value="PQQ_b-propeller_rpt"/>
</dbReference>
<reference evidence="4" key="1">
    <citation type="submission" date="2007-02" db="EMBL/GenBank/DDBJ databases">
        <title>Complete sequence of Mycobacterium sp. JLS.</title>
        <authorList>
            <consortium name="US DOE Joint Genome Institute"/>
            <person name="Copeland A."/>
            <person name="Lucas S."/>
            <person name="Lapidus A."/>
            <person name="Barry K."/>
            <person name="Detter J.C."/>
            <person name="Glavina del Rio T."/>
            <person name="Hammon N."/>
            <person name="Israni S."/>
            <person name="Dalin E."/>
            <person name="Tice H."/>
            <person name="Pitluck S."/>
            <person name="Chain P."/>
            <person name="Malfatti S."/>
            <person name="Shin M."/>
            <person name="Vergez L."/>
            <person name="Schmutz J."/>
            <person name="Larimer F."/>
            <person name="Land M."/>
            <person name="Hauser L."/>
            <person name="Kyrpides N."/>
            <person name="Mikhailova N."/>
            <person name="Miller C.D."/>
            <person name="Anderson A.J."/>
            <person name="Sims R.C."/>
            <person name="Richardson P."/>
        </authorList>
    </citation>
    <scope>NUCLEOTIDE SEQUENCE [LARGE SCALE GENOMIC DNA]</scope>
    <source>
        <strain evidence="4">JLS</strain>
    </source>
</reference>
<gene>
    <name evidence="4" type="ordered locus">Mjls_0794</name>
</gene>